<name>A0A840U7S0_9GAMM</name>
<keyword evidence="3" id="KW-1185">Reference proteome</keyword>
<dbReference type="EMBL" id="JACHFE010000003">
    <property type="protein sequence ID" value="MBB5321002.1"/>
    <property type="molecule type" value="Genomic_DNA"/>
</dbReference>
<feature type="domain" description="CHAD" evidence="1">
    <location>
        <begin position="181"/>
        <end position="453"/>
    </location>
</feature>
<accession>A0A840U7S0</accession>
<evidence type="ECO:0000259" key="1">
    <source>
        <dbReference type="PROSITE" id="PS51708"/>
    </source>
</evidence>
<dbReference type="SMART" id="SM00855">
    <property type="entry name" value="PGAM"/>
    <property type="match status" value="1"/>
</dbReference>
<evidence type="ECO:0000313" key="3">
    <source>
        <dbReference type="Proteomes" id="UP000591735"/>
    </source>
</evidence>
<sequence>MKHLFLIRHAKSSWKDQHLKDRERPLNARGESQVASLARAIVHTGALGGHIYCSEALRARSTLEGIIPAEFPENRVHVTADLYTFDYTRLLDWLEALPEDEDTVALIGHNPALLELAHHLLKHPPSELPTASILCIRLPDKPWHKLMTGKGKGRLEAFLTPRDYSYEQFARKQKKRAATSGKAPGADIPKSLAHQVKRMKELEPGVRTDLDAEFLHQFRIATRRSRAVADSVRKVTGDSALDSPLRQIKQHAGATSRLRDLHVFIHDLDALCGENFELNAALETWAQSEARREHLVLVEHLDSKRYRQFLQDWEDRIQGSALRKLVGKLEPKDIAHVVETQVRKFNRRTAELLHDSPDEDLHSLRKQLKRIRYLMELDADSWRDALKSLKFRQELYGRFQDLHVQIGLVEQFRREAPGILPAATEDLLRQLSQEKNEVRRQILSLGGLNLAQG</sequence>
<dbReference type="PANTHER" id="PTHR39339">
    <property type="entry name" value="SLR1444 PROTEIN"/>
    <property type="match status" value="1"/>
</dbReference>
<dbReference type="Pfam" id="PF05235">
    <property type="entry name" value="CHAD"/>
    <property type="match status" value="1"/>
</dbReference>
<dbReference type="Gene3D" id="3.40.50.1240">
    <property type="entry name" value="Phosphoglycerate mutase-like"/>
    <property type="match status" value="1"/>
</dbReference>
<comment type="caution">
    <text evidence="2">The sequence shown here is derived from an EMBL/GenBank/DDBJ whole genome shotgun (WGS) entry which is preliminary data.</text>
</comment>
<dbReference type="CDD" id="cd07067">
    <property type="entry name" value="HP_PGM_like"/>
    <property type="match status" value="1"/>
</dbReference>
<dbReference type="InterPro" id="IPR029033">
    <property type="entry name" value="His_PPase_superfam"/>
</dbReference>
<gene>
    <name evidence="2" type="ORF">HNR38_001488</name>
</gene>
<dbReference type="SUPFAM" id="SSF53254">
    <property type="entry name" value="Phosphoglycerate mutase-like"/>
    <property type="match status" value="1"/>
</dbReference>
<dbReference type="PROSITE" id="PS51708">
    <property type="entry name" value="CHAD"/>
    <property type="match status" value="1"/>
</dbReference>
<dbReference type="GO" id="GO:0016787">
    <property type="term" value="F:hydrolase activity"/>
    <property type="evidence" value="ECO:0007669"/>
    <property type="project" value="UniProtKB-KW"/>
</dbReference>
<dbReference type="AlphaFoldDB" id="A0A840U7S0"/>
<dbReference type="InterPro" id="IPR013078">
    <property type="entry name" value="His_Pase_superF_clade-1"/>
</dbReference>
<evidence type="ECO:0000313" key="2">
    <source>
        <dbReference type="EMBL" id="MBB5321002.1"/>
    </source>
</evidence>
<proteinExistence type="predicted"/>
<organism evidence="2 3">
    <name type="scientific">Marinobacter oulmenensis</name>
    <dbReference type="NCBI Taxonomy" id="643747"/>
    <lineage>
        <taxon>Bacteria</taxon>
        <taxon>Pseudomonadati</taxon>
        <taxon>Pseudomonadota</taxon>
        <taxon>Gammaproteobacteria</taxon>
        <taxon>Pseudomonadales</taxon>
        <taxon>Marinobacteraceae</taxon>
        <taxon>Marinobacter</taxon>
    </lineage>
</organism>
<dbReference type="SMART" id="SM00880">
    <property type="entry name" value="CHAD"/>
    <property type="match status" value="1"/>
</dbReference>
<dbReference type="Pfam" id="PF00300">
    <property type="entry name" value="His_Phos_1"/>
    <property type="match status" value="1"/>
</dbReference>
<dbReference type="InterPro" id="IPR038186">
    <property type="entry name" value="CHAD_dom_sf"/>
</dbReference>
<keyword evidence="2" id="KW-0378">Hydrolase</keyword>
<dbReference type="EC" id="3.1.3.-" evidence="2"/>
<dbReference type="InterPro" id="IPR007899">
    <property type="entry name" value="CHAD_dom"/>
</dbReference>
<reference evidence="2 3" key="1">
    <citation type="submission" date="2020-08" db="EMBL/GenBank/DDBJ databases">
        <title>Genomic Encyclopedia of Type Strains, Phase IV (KMG-IV): sequencing the most valuable type-strain genomes for metagenomic binning, comparative biology and taxonomic classification.</title>
        <authorList>
            <person name="Goeker M."/>
        </authorList>
    </citation>
    <scope>NUCLEOTIDE SEQUENCE [LARGE SCALE GENOMIC DNA]</scope>
    <source>
        <strain evidence="2 3">DSM 22359</strain>
    </source>
</reference>
<dbReference type="PANTHER" id="PTHR39339:SF1">
    <property type="entry name" value="CHAD DOMAIN-CONTAINING PROTEIN"/>
    <property type="match status" value="1"/>
</dbReference>
<protein>
    <submittedName>
        <fullName evidence="2">Phosphohistidine phosphatase</fullName>
        <ecNumber evidence="2">3.1.3.-</ecNumber>
    </submittedName>
</protein>
<dbReference type="Proteomes" id="UP000591735">
    <property type="component" value="Unassembled WGS sequence"/>
</dbReference>
<dbReference type="RefSeq" id="WP_183701471.1">
    <property type="nucleotide sequence ID" value="NZ_JACHFE010000003.1"/>
</dbReference>
<dbReference type="Gene3D" id="1.40.20.10">
    <property type="entry name" value="CHAD domain"/>
    <property type="match status" value="1"/>
</dbReference>